<dbReference type="OMA" id="FHNDPNI"/>
<dbReference type="EMBL" id="CH479184">
    <property type="protein sequence ID" value="EDW37180.1"/>
    <property type="molecule type" value="Genomic_DNA"/>
</dbReference>
<dbReference type="OrthoDB" id="10419685at2759"/>
<sequence>MEIDFATYAQLTDSMNLLPSEVFYPPAQMGGMPLAGHLDQGNNGPFAQGNVANFGQGNVANFGQGNVGNFGQGNVANFGQGGTVNDSTFGHQNNMNLPQESLNFGQGHGSPRQIFSNPNPMGFHNDPNIPVGLEDLSDNFRANPNGRMFRQPISPEQYRRMAIMQQRARQMLARNGLHAPNDIPRFSGGDAGITFPVTERKSSSTASQGIDL</sequence>
<name>B4GKL4_DROPE</name>
<evidence type="ECO:0000313" key="2">
    <source>
        <dbReference type="Proteomes" id="UP000008744"/>
    </source>
</evidence>
<accession>B4GKL4</accession>
<dbReference type="Proteomes" id="UP000008744">
    <property type="component" value="Unassembled WGS sequence"/>
</dbReference>
<dbReference type="HOGENOM" id="CLU_1257245_0_0_1"/>
<reference evidence="1 2" key="1">
    <citation type="journal article" date="2007" name="Nature">
        <title>Evolution of genes and genomes on the Drosophila phylogeny.</title>
        <authorList>
            <consortium name="Drosophila 12 Genomes Consortium"/>
            <person name="Clark A.G."/>
            <person name="Eisen M.B."/>
            <person name="Smith D.R."/>
            <person name="Bergman C.M."/>
            <person name="Oliver B."/>
            <person name="Markow T.A."/>
            <person name="Kaufman T.C."/>
            <person name="Kellis M."/>
            <person name="Gelbart W."/>
            <person name="Iyer V.N."/>
            <person name="Pollard D.A."/>
            <person name="Sackton T.B."/>
            <person name="Larracuente A.M."/>
            <person name="Singh N.D."/>
            <person name="Abad J.P."/>
            <person name="Abt D.N."/>
            <person name="Adryan B."/>
            <person name="Aguade M."/>
            <person name="Akashi H."/>
            <person name="Anderson W.W."/>
            <person name="Aquadro C.F."/>
            <person name="Ardell D.H."/>
            <person name="Arguello R."/>
            <person name="Artieri C.G."/>
            <person name="Barbash D.A."/>
            <person name="Barker D."/>
            <person name="Barsanti P."/>
            <person name="Batterham P."/>
            <person name="Batzoglou S."/>
            <person name="Begun D."/>
            <person name="Bhutkar A."/>
            <person name="Blanco E."/>
            <person name="Bosak S.A."/>
            <person name="Bradley R.K."/>
            <person name="Brand A.D."/>
            <person name="Brent M.R."/>
            <person name="Brooks A.N."/>
            <person name="Brown R.H."/>
            <person name="Butlin R.K."/>
            <person name="Caggese C."/>
            <person name="Calvi B.R."/>
            <person name="Bernardo de Carvalho A."/>
            <person name="Caspi A."/>
            <person name="Castrezana S."/>
            <person name="Celniker S.E."/>
            <person name="Chang J.L."/>
            <person name="Chapple C."/>
            <person name="Chatterji S."/>
            <person name="Chinwalla A."/>
            <person name="Civetta A."/>
            <person name="Clifton S.W."/>
            <person name="Comeron J.M."/>
            <person name="Costello J.C."/>
            <person name="Coyne J.A."/>
            <person name="Daub J."/>
            <person name="David R.G."/>
            <person name="Delcher A.L."/>
            <person name="Delehaunty K."/>
            <person name="Do C.B."/>
            <person name="Ebling H."/>
            <person name="Edwards K."/>
            <person name="Eickbush T."/>
            <person name="Evans J.D."/>
            <person name="Filipski A."/>
            <person name="Findeiss S."/>
            <person name="Freyhult E."/>
            <person name="Fulton L."/>
            <person name="Fulton R."/>
            <person name="Garcia A.C."/>
            <person name="Gardiner A."/>
            <person name="Garfield D.A."/>
            <person name="Garvin B.E."/>
            <person name="Gibson G."/>
            <person name="Gilbert D."/>
            <person name="Gnerre S."/>
            <person name="Godfrey J."/>
            <person name="Good R."/>
            <person name="Gotea V."/>
            <person name="Gravely B."/>
            <person name="Greenberg A.J."/>
            <person name="Griffiths-Jones S."/>
            <person name="Gross S."/>
            <person name="Guigo R."/>
            <person name="Gustafson E.A."/>
            <person name="Haerty W."/>
            <person name="Hahn M.W."/>
            <person name="Halligan D.L."/>
            <person name="Halpern A.L."/>
            <person name="Halter G.M."/>
            <person name="Han M.V."/>
            <person name="Heger A."/>
            <person name="Hillier L."/>
            <person name="Hinrichs A.S."/>
            <person name="Holmes I."/>
            <person name="Hoskins R.A."/>
            <person name="Hubisz M.J."/>
            <person name="Hultmark D."/>
            <person name="Huntley M.A."/>
            <person name="Jaffe D.B."/>
            <person name="Jagadeeshan S."/>
            <person name="Jeck W.R."/>
            <person name="Johnson J."/>
            <person name="Jones C.D."/>
            <person name="Jordan W.C."/>
            <person name="Karpen G.H."/>
            <person name="Kataoka E."/>
            <person name="Keightley P.D."/>
            <person name="Kheradpour P."/>
            <person name="Kirkness E.F."/>
            <person name="Koerich L.B."/>
            <person name="Kristiansen K."/>
            <person name="Kudrna D."/>
            <person name="Kulathinal R.J."/>
            <person name="Kumar S."/>
            <person name="Kwok R."/>
            <person name="Lander E."/>
            <person name="Langley C.H."/>
            <person name="Lapoint R."/>
            <person name="Lazzaro B.P."/>
            <person name="Lee S.J."/>
            <person name="Levesque L."/>
            <person name="Li R."/>
            <person name="Lin C.F."/>
            <person name="Lin M.F."/>
            <person name="Lindblad-Toh K."/>
            <person name="Llopart A."/>
            <person name="Long M."/>
            <person name="Low L."/>
            <person name="Lozovsky E."/>
            <person name="Lu J."/>
            <person name="Luo M."/>
            <person name="Machado C.A."/>
            <person name="Makalowski W."/>
            <person name="Marzo M."/>
            <person name="Matsuda M."/>
            <person name="Matzkin L."/>
            <person name="McAllister B."/>
            <person name="McBride C.S."/>
            <person name="McKernan B."/>
            <person name="McKernan K."/>
            <person name="Mendez-Lago M."/>
            <person name="Minx P."/>
            <person name="Mollenhauer M.U."/>
            <person name="Montooth K."/>
            <person name="Mount S.M."/>
            <person name="Mu X."/>
            <person name="Myers E."/>
            <person name="Negre B."/>
            <person name="Newfeld S."/>
            <person name="Nielsen R."/>
            <person name="Noor M.A."/>
            <person name="O'Grady P."/>
            <person name="Pachter L."/>
            <person name="Papaceit M."/>
            <person name="Parisi M.J."/>
            <person name="Parisi M."/>
            <person name="Parts L."/>
            <person name="Pedersen J.S."/>
            <person name="Pesole G."/>
            <person name="Phillippy A.M."/>
            <person name="Ponting C.P."/>
            <person name="Pop M."/>
            <person name="Porcelli D."/>
            <person name="Powell J.R."/>
            <person name="Prohaska S."/>
            <person name="Pruitt K."/>
            <person name="Puig M."/>
            <person name="Quesneville H."/>
            <person name="Ram K.R."/>
            <person name="Rand D."/>
            <person name="Rasmussen M.D."/>
            <person name="Reed L.K."/>
            <person name="Reenan R."/>
            <person name="Reily A."/>
            <person name="Remington K.A."/>
            <person name="Rieger T.T."/>
            <person name="Ritchie M.G."/>
            <person name="Robin C."/>
            <person name="Rogers Y.H."/>
            <person name="Rohde C."/>
            <person name="Rozas J."/>
            <person name="Rubenfield M.J."/>
            <person name="Ruiz A."/>
            <person name="Russo S."/>
            <person name="Salzberg S.L."/>
            <person name="Sanchez-Gracia A."/>
            <person name="Saranga D.J."/>
            <person name="Sato H."/>
            <person name="Schaeffer S.W."/>
            <person name="Schatz M.C."/>
            <person name="Schlenke T."/>
            <person name="Schwartz R."/>
            <person name="Segarra C."/>
            <person name="Singh R.S."/>
            <person name="Sirot L."/>
            <person name="Sirota M."/>
            <person name="Sisneros N.B."/>
            <person name="Smith C.D."/>
            <person name="Smith T.F."/>
            <person name="Spieth J."/>
            <person name="Stage D.E."/>
            <person name="Stark A."/>
            <person name="Stephan W."/>
            <person name="Strausberg R.L."/>
            <person name="Strempel S."/>
            <person name="Sturgill D."/>
            <person name="Sutton G."/>
            <person name="Sutton G.G."/>
            <person name="Tao W."/>
            <person name="Teichmann S."/>
            <person name="Tobari Y.N."/>
            <person name="Tomimura Y."/>
            <person name="Tsolas J.M."/>
            <person name="Valente V.L."/>
            <person name="Venter E."/>
            <person name="Venter J.C."/>
            <person name="Vicario S."/>
            <person name="Vieira F.G."/>
            <person name="Vilella A.J."/>
            <person name="Villasante A."/>
            <person name="Walenz B."/>
            <person name="Wang J."/>
            <person name="Wasserman M."/>
            <person name="Watts T."/>
            <person name="Wilson D."/>
            <person name="Wilson R.K."/>
            <person name="Wing R.A."/>
            <person name="Wolfner M.F."/>
            <person name="Wong A."/>
            <person name="Wong G.K."/>
            <person name="Wu C.I."/>
            <person name="Wu G."/>
            <person name="Yamamoto D."/>
            <person name="Yang H.P."/>
            <person name="Yang S.P."/>
            <person name="Yorke J.A."/>
            <person name="Yoshida K."/>
            <person name="Zdobnov E."/>
            <person name="Zhang P."/>
            <person name="Zhang Y."/>
            <person name="Zimin A.V."/>
            <person name="Baldwin J."/>
            <person name="Abdouelleil A."/>
            <person name="Abdulkadir J."/>
            <person name="Abebe A."/>
            <person name="Abera B."/>
            <person name="Abreu J."/>
            <person name="Acer S.C."/>
            <person name="Aftuck L."/>
            <person name="Alexander A."/>
            <person name="An P."/>
            <person name="Anderson E."/>
            <person name="Anderson S."/>
            <person name="Arachi H."/>
            <person name="Azer M."/>
            <person name="Bachantsang P."/>
            <person name="Barry A."/>
            <person name="Bayul T."/>
            <person name="Berlin A."/>
            <person name="Bessette D."/>
            <person name="Bloom T."/>
            <person name="Blye J."/>
            <person name="Boguslavskiy L."/>
            <person name="Bonnet C."/>
            <person name="Boukhgalter B."/>
            <person name="Bourzgui I."/>
            <person name="Brown A."/>
            <person name="Cahill P."/>
            <person name="Channer S."/>
            <person name="Cheshatsang Y."/>
            <person name="Chuda L."/>
            <person name="Citroen M."/>
            <person name="Collymore A."/>
            <person name="Cooke P."/>
            <person name="Costello M."/>
            <person name="D'Aco K."/>
            <person name="Daza R."/>
            <person name="De Haan G."/>
            <person name="DeGray S."/>
            <person name="DeMaso C."/>
            <person name="Dhargay N."/>
            <person name="Dooley K."/>
            <person name="Dooley E."/>
            <person name="Doricent M."/>
            <person name="Dorje P."/>
            <person name="Dorjee K."/>
            <person name="Dupes A."/>
            <person name="Elong R."/>
            <person name="Falk J."/>
            <person name="Farina A."/>
            <person name="Faro S."/>
            <person name="Ferguson D."/>
            <person name="Fisher S."/>
            <person name="Foley C.D."/>
            <person name="Franke A."/>
            <person name="Friedrich D."/>
            <person name="Gadbois L."/>
            <person name="Gearin G."/>
            <person name="Gearin C.R."/>
            <person name="Giannoukos G."/>
            <person name="Goode T."/>
            <person name="Graham J."/>
            <person name="Grandbois E."/>
            <person name="Grewal S."/>
            <person name="Gyaltsen K."/>
            <person name="Hafez N."/>
            <person name="Hagos B."/>
            <person name="Hall J."/>
            <person name="Henson C."/>
            <person name="Hollinger A."/>
            <person name="Honan T."/>
            <person name="Huard M.D."/>
            <person name="Hughes L."/>
            <person name="Hurhula B."/>
            <person name="Husby M.E."/>
            <person name="Kamat A."/>
            <person name="Kanga B."/>
            <person name="Kashin S."/>
            <person name="Khazanovich D."/>
            <person name="Kisner P."/>
            <person name="Lance K."/>
            <person name="Lara M."/>
            <person name="Lee W."/>
            <person name="Lennon N."/>
            <person name="Letendre F."/>
            <person name="LeVine R."/>
            <person name="Lipovsky A."/>
            <person name="Liu X."/>
            <person name="Liu J."/>
            <person name="Liu S."/>
            <person name="Lokyitsang T."/>
            <person name="Lokyitsang Y."/>
            <person name="Lubonja R."/>
            <person name="Lui A."/>
            <person name="MacDonald P."/>
            <person name="Magnisalis V."/>
            <person name="Maru K."/>
            <person name="Matthews C."/>
            <person name="McCusker W."/>
            <person name="McDonough S."/>
            <person name="Mehta T."/>
            <person name="Meldrim J."/>
            <person name="Meneus L."/>
            <person name="Mihai O."/>
            <person name="Mihalev A."/>
            <person name="Mihova T."/>
            <person name="Mittelman R."/>
            <person name="Mlenga V."/>
            <person name="Montmayeur A."/>
            <person name="Mulrain L."/>
            <person name="Navidi A."/>
            <person name="Naylor J."/>
            <person name="Negash T."/>
            <person name="Nguyen T."/>
            <person name="Nguyen N."/>
            <person name="Nicol R."/>
            <person name="Norbu C."/>
            <person name="Norbu N."/>
            <person name="Novod N."/>
            <person name="O'Neill B."/>
            <person name="Osman S."/>
            <person name="Markiewicz E."/>
            <person name="Oyono O.L."/>
            <person name="Patti C."/>
            <person name="Phunkhang P."/>
            <person name="Pierre F."/>
            <person name="Priest M."/>
            <person name="Raghuraman S."/>
            <person name="Rege F."/>
            <person name="Reyes R."/>
            <person name="Rise C."/>
            <person name="Rogov P."/>
            <person name="Ross K."/>
            <person name="Ryan E."/>
            <person name="Settipalli S."/>
            <person name="Shea T."/>
            <person name="Sherpa N."/>
            <person name="Shi L."/>
            <person name="Shih D."/>
            <person name="Sparrow T."/>
            <person name="Spaulding J."/>
            <person name="Stalker J."/>
            <person name="Stange-Thomann N."/>
            <person name="Stavropoulos S."/>
            <person name="Stone C."/>
            <person name="Strader C."/>
            <person name="Tesfaye S."/>
            <person name="Thomson T."/>
            <person name="Thoulutsang Y."/>
            <person name="Thoulutsang D."/>
            <person name="Topham K."/>
            <person name="Topping I."/>
            <person name="Tsamla T."/>
            <person name="Vassiliev H."/>
            <person name="Vo A."/>
            <person name="Wangchuk T."/>
            <person name="Wangdi T."/>
            <person name="Weiand M."/>
            <person name="Wilkinson J."/>
            <person name="Wilson A."/>
            <person name="Yadav S."/>
            <person name="Young G."/>
            <person name="Yu Q."/>
            <person name="Zembek L."/>
            <person name="Zhong D."/>
            <person name="Zimmer A."/>
            <person name="Zwirko Z."/>
            <person name="Jaffe D.B."/>
            <person name="Alvarez P."/>
            <person name="Brockman W."/>
            <person name="Butler J."/>
            <person name="Chin C."/>
            <person name="Gnerre S."/>
            <person name="Grabherr M."/>
            <person name="Kleber M."/>
            <person name="Mauceli E."/>
            <person name="MacCallum I."/>
        </authorList>
    </citation>
    <scope>NUCLEOTIDE SEQUENCE [LARGE SCALE GENOMIC DNA]</scope>
    <source>
        <strain evidence="2">MSH-3 / Tucson 14011-0111.49</strain>
    </source>
</reference>
<dbReference type="KEGG" id="dpe:6593615"/>
<organism evidence="2">
    <name type="scientific">Drosophila persimilis</name>
    <name type="common">Fruit fly</name>
    <dbReference type="NCBI Taxonomy" id="7234"/>
    <lineage>
        <taxon>Eukaryota</taxon>
        <taxon>Metazoa</taxon>
        <taxon>Ecdysozoa</taxon>
        <taxon>Arthropoda</taxon>
        <taxon>Hexapoda</taxon>
        <taxon>Insecta</taxon>
        <taxon>Pterygota</taxon>
        <taxon>Neoptera</taxon>
        <taxon>Endopterygota</taxon>
        <taxon>Diptera</taxon>
        <taxon>Brachycera</taxon>
        <taxon>Muscomorpha</taxon>
        <taxon>Ephydroidea</taxon>
        <taxon>Drosophilidae</taxon>
        <taxon>Drosophila</taxon>
        <taxon>Sophophora</taxon>
    </lineage>
</organism>
<dbReference type="AlphaFoldDB" id="B4GKL4"/>
<evidence type="ECO:0000313" key="1">
    <source>
        <dbReference type="EMBL" id="EDW37180.1"/>
    </source>
</evidence>
<keyword evidence="2" id="KW-1185">Reference proteome</keyword>
<protein>
    <submittedName>
        <fullName evidence="1">GL26112</fullName>
    </submittedName>
</protein>
<proteinExistence type="predicted"/>
<gene>
    <name evidence="1" type="primary">Dper\GL26112</name>
    <name evidence="1" type="ORF">Dper_GL26112</name>
</gene>